<dbReference type="InterPro" id="IPR022998">
    <property type="entry name" value="ThiamineP_synth_TenI"/>
</dbReference>
<dbReference type="NCBIfam" id="TIGR00693">
    <property type="entry name" value="thiE"/>
    <property type="match status" value="1"/>
</dbReference>
<evidence type="ECO:0000256" key="6">
    <source>
        <dbReference type="ARBA" id="ARBA00047334"/>
    </source>
</evidence>
<organism evidence="13 14">
    <name type="scientific">Gracilibacillus kekensis</name>
    <dbReference type="NCBI Taxonomy" id="1027249"/>
    <lineage>
        <taxon>Bacteria</taxon>
        <taxon>Bacillati</taxon>
        <taxon>Bacillota</taxon>
        <taxon>Bacilli</taxon>
        <taxon>Bacillales</taxon>
        <taxon>Bacillaceae</taxon>
        <taxon>Gracilibacillus</taxon>
    </lineage>
</organism>
<evidence type="ECO:0000313" key="14">
    <source>
        <dbReference type="Proteomes" id="UP000184184"/>
    </source>
</evidence>
<dbReference type="Gene3D" id="3.20.20.70">
    <property type="entry name" value="Aldolase class I"/>
    <property type="match status" value="1"/>
</dbReference>
<comment type="pathway">
    <text evidence="1 9 11">Cofactor biosynthesis; thiamine diphosphate biosynthesis; thiamine phosphate from 4-amino-2-methyl-5-diphosphomethylpyrimidine and 4-methyl-5-(2-phosphoethyl)-thiazole: step 1/1.</text>
</comment>
<feature type="binding site" evidence="9">
    <location>
        <position position="72"/>
    </location>
    <ligand>
        <name>4-amino-2-methyl-5-(diphosphooxymethyl)pyrimidine</name>
        <dbReference type="ChEBI" id="CHEBI:57841"/>
    </ligand>
</feature>
<dbReference type="InterPro" id="IPR013785">
    <property type="entry name" value="Aldolase_TIM"/>
</dbReference>
<evidence type="ECO:0000256" key="1">
    <source>
        <dbReference type="ARBA" id="ARBA00005165"/>
    </source>
</evidence>
<dbReference type="PANTHER" id="PTHR20857">
    <property type="entry name" value="THIAMINE-PHOSPHATE PYROPHOSPHORYLASE"/>
    <property type="match status" value="1"/>
</dbReference>
<protein>
    <recommendedName>
        <fullName evidence="9">Thiamine-phosphate synthase</fullName>
        <shortName evidence="9">TP synthase</shortName>
        <shortName evidence="9">TPS</shortName>
        <ecNumber evidence="9">2.5.1.3</ecNumber>
    </recommendedName>
    <alternativeName>
        <fullName evidence="9">Thiamine-phosphate pyrophosphorylase</fullName>
        <shortName evidence="9">TMP pyrophosphorylase</shortName>
        <shortName evidence="9">TMP-PPase</shortName>
    </alternativeName>
</protein>
<feature type="binding site" evidence="9">
    <location>
        <position position="111"/>
    </location>
    <ligand>
        <name>4-amino-2-methyl-5-(diphosphooxymethyl)pyrimidine</name>
        <dbReference type="ChEBI" id="CHEBI:57841"/>
    </ligand>
</feature>
<feature type="binding site" evidence="9">
    <location>
        <position position="169"/>
    </location>
    <ligand>
        <name>2-[(2R,5Z)-2-carboxy-4-methylthiazol-5(2H)-ylidene]ethyl phosphate</name>
        <dbReference type="ChEBI" id="CHEBI:62899"/>
    </ligand>
</feature>
<reference evidence="13 14" key="1">
    <citation type="submission" date="2016-11" db="EMBL/GenBank/DDBJ databases">
        <authorList>
            <person name="Jaros S."/>
            <person name="Januszkiewicz K."/>
            <person name="Wedrychowicz H."/>
        </authorList>
    </citation>
    <scope>NUCLEOTIDE SEQUENCE [LARGE SCALE GENOMIC DNA]</scope>
    <source>
        <strain evidence="13 14">CGMCC 1.10681</strain>
    </source>
</reference>
<dbReference type="HAMAP" id="MF_00097">
    <property type="entry name" value="TMP_synthase"/>
    <property type="match status" value="1"/>
</dbReference>
<dbReference type="GO" id="GO:0004789">
    <property type="term" value="F:thiamine-phosphate diphosphorylase activity"/>
    <property type="evidence" value="ECO:0007669"/>
    <property type="project" value="UniProtKB-UniRule"/>
</dbReference>
<comment type="catalytic activity">
    <reaction evidence="7 9 10">
        <text>2-(2-carboxy-4-methylthiazol-5-yl)ethyl phosphate + 4-amino-2-methyl-5-(diphosphooxymethyl)pyrimidine + 2 H(+) = thiamine phosphate + CO2 + diphosphate</text>
        <dbReference type="Rhea" id="RHEA:47848"/>
        <dbReference type="ChEBI" id="CHEBI:15378"/>
        <dbReference type="ChEBI" id="CHEBI:16526"/>
        <dbReference type="ChEBI" id="CHEBI:33019"/>
        <dbReference type="ChEBI" id="CHEBI:37575"/>
        <dbReference type="ChEBI" id="CHEBI:57841"/>
        <dbReference type="ChEBI" id="CHEBI:62890"/>
        <dbReference type="EC" id="2.5.1.3"/>
    </reaction>
</comment>
<dbReference type="InterPro" id="IPR034291">
    <property type="entry name" value="TMP_synthase"/>
</dbReference>
<dbReference type="GO" id="GO:0000287">
    <property type="term" value="F:magnesium ion binding"/>
    <property type="evidence" value="ECO:0007669"/>
    <property type="project" value="UniProtKB-UniRule"/>
</dbReference>
<evidence type="ECO:0000259" key="12">
    <source>
        <dbReference type="Pfam" id="PF02581"/>
    </source>
</evidence>
<sequence length="213" mass="22981">MNVKWLQVYFILGSNNTDQAPLYVLEEALKGGITCFQFREKGKGALTGNAKKQLAIQMKGLCRKYQVPFLINDDVDLALEIAADGVHVGQDDMSIGEVREICPPNWIIGVSATNKDEAIQAKKDGADYIGVGPIYSTNTKEDAKQPIGEKGLQAIRKEVGATPLVAIGGIQLADVNRLMQAGTDGVSVISAISQAVDPQKTVRKFLEQANLHS</sequence>
<evidence type="ECO:0000313" key="13">
    <source>
        <dbReference type="EMBL" id="SHN31470.1"/>
    </source>
</evidence>
<feature type="binding site" evidence="9">
    <location>
        <begin position="137"/>
        <end position="139"/>
    </location>
    <ligand>
        <name>2-[(2R,5Z)-2-carboxy-4-methylthiazol-5(2H)-ylidene]ethyl phosphate</name>
        <dbReference type="ChEBI" id="CHEBI:62899"/>
    </ligand>
</feature>
<dbReference type="OrthoDB" id="9812206at2"/>
<feature type="binding site" evidence="9">
    <location>
        <begin position="189"/>
        <end position="190"/>
    </location>
    <ligand>
        <name>2-[(2R,5Z)-2-carboxy-4-methylthiazol-5(2H)-ylidene]ethyl phosphate</name>
        <dbReference type="ChEBI" id="CHEBI:62899"/>
    </ligand>
</feature>
<feature type="binding site" evidence="9">
    <location>
        <position position="73"/>
    </location>
    <ligand>
        <name>Mg(2+)</name>
        <dbReference type="ChEBI" id="CHEBI:18420"/>
    </ligand>
</feature>
<evidence type="ECO:0000256" key="11">
    <source>
        <dbReference type="RuleBase" id="RU004253"/>
    </source>
</evidence>
<comment type="cofactor">
    <cofactor evidence="9">
        <name>Mg(2+)</name>
        <dbReference type="ChEBI" id="CHEBI:18420"/>
    </cofactor>
    <text evidence="9">Binds 1 Mg(2+) ion per subunit.</text>
</comment>
<comment type="similarity">
    <text evidence="9 10">Belongs to the thiamine-phosphate synthase family.</text>
</comment>
<feature type="domain" description="Thiamine phosphate synthase/TenI" evidence="12">
    <location>
        <begin position="8"/>
        <end position="192"/>
    </location>
</feature>
<dbReference type="AlphaFoldDB" id="A0A1M7QKL0"/>
<dbReference type="Pfam" id="PF02581">
    <property type="entry name" value="TMP-TENI"/>
    <property type="match status" value="1"/>
</dbReference>
<accession>A0A1M7QKL0</accession>
<gene>
    <name evidence="9" type="primary">thiE</name>
    <name evidence="13" type="ORF">SAMN05216179_3280</name>
</gene>
<evidence type="ECO:0000256" key="4">
    <source>
        <dbReference type="ARBA" id="ARBA00022842"/>
    </source>
</evidence>
<dbReference type="GO" id="GO:0009229">
    <property type="term" value="P:thiamine diphosphate biosynthetic process"/>
    <property type="evidence" value="ECO:0007669"/>
    <property type="project" value="UniProtKB-UniRule"/>
</dbReference>
<evidence type="ECO:0000256" key="3">
    <source>
        <dbReference type="ARBA" id="ARBA00022723"/>
    </source>
</evidence>
<dbReference type="RefSeq" id="WP_073202910.1">
    <property type="nucleotide sequence ID" value="NZ_FRCZ01000007.1"/>
</dbReference>
<feature type="binding site" evidence="9">
    <location>
        <position position="140"/>
    </location>
    <ligand>
        <name>4-amino-2-methyl-5-(diphosphooxymethyl)pyrimidine</name>
        <dbReference type="ChEBI" id="CHEBI:57841"/>
    </ligand>
</feature>
<evidence type="ECO:0000256" key="5">
    <source>
        <dbReference type="ARBA" id="ARBA00022977"/>
    </source>
</evidence>
<proteinExistence type="inferred from homology"/>
<name>A0A1M7QKL0_9BACI</name>
<dbReference type="UniPathway" id="UPA00060">
    <property type="reaction ID" value="UER00141"/>
</dbReference>
<evidence type="ECO:0000256" key="10">
    <source>
        <dbReference type="RuleBase" id="RU003826"/>
    </source>
</evidence>
<dbReference type="GO" id="GO:0009228">
    <property type="term" value="P:thiamine biosynthetic process"/>
    <property type="evidence" value="ECO:0007669"/>
    <property type="project" value="UniProtKB-KW"/>
</dbReference>
<dbReference type="Proteomes" id="UP000184184">
    <property type="component" value="Unassembled WGS sequence"/>
</dbReference>
<dbReference type="PANTHER" id="PTHR20857:SF15">
    <property type="entry name" value="THIAMINE-PHOSPHATE SYNTHASE"/>
    <property type="match status" value="1"/>
</dbReference>
<dbReference type="GO" id="GO:0005737">
    <property type="term" value="C:cytoplasm"/>
    <property type="evidence" value="ECO:0007669"/>
    <property type="project" value="TreeGrafter"/>
</dbReference>
<dbReference type="EMBL" id="FRCZ01000007">
    <property type="protein sequence ID" value="SHN31470.1"/>
    <property type="molecule type" value="Genomic_DNA"/>
</dbReference>
<comment type="function">
    <text evidence="9">Condenses 4-methyl-5-(beta-hydroxyethyl)thiazole monophosphate (THZ-P) and 2-methyl-4-amino-5-hydroxymethyl pyrimidine pyrophosphate (HMP-PP) to form thiamine monophosphate (TMP).</text>
</comment>
<feature type="binding site" evidence="9">
    <location>
        <position position="92"/>
    </location>
    <ligand>
        <name>Mg(2+)</name>
        <dbReference type="ChEBI" id="CHEBI:18420"/>
    </ligand>
</feature>
<keyword evidence="4 9" id="KW-0460">Magnesium</keyword>
<dbReference type="SUPFAM" id="SSF51391">
    <property type="entry name" value="Thiamin phosphate synthase"/>
    <property type="match status" value="1"/>
</dbReference>
<dbReference type="EC" id="2.5.1.3" evidence="9"/>
<keyword evidence="2 9" id="KW-0808">Transferase</keyword>
<keyword evidence="14" id="KW-1185">Reference proteome</keyword>
<evidence type="ECO:0000256" key="8">
    <source>
        <dbReference type="ARBA" id="ARBA00047883"/>
    </source>
</evidence>
<feature type="binding site" evidence="9">
    <location>
        <begin position="37"/>
        <end position="41"/>
    </location>
    <ligand>
        <name>4-amino-2-methyl-5-(diphosphooxymethyl)pyrimidine</name>
        <dbReference type="ChEBI" id="CHEBI:57841"/>
    </ligand>
</feature>
<comment type="catalytic activity">
    <reaction evidence="6 9 10">
        <text>4-methyl-5-(2-phosphooxyethyl)-thiazole + 4-amino-2-methyl-5-(diphosphooxymethyl)pyrimidine + H(+) = thiamine phosphate + diphosphate</text>
        <dbReference type="Rhea" id="RHEA:22328"/>
        <dbReference type="ChEBI" id="CHEBI:15378"/>
        <dbReference type="ChEBI" id="CHEBI:33019"/>
        <dbReference type="ChEBI" id="CHEBI:37575"/>
        <dbReference type="ChEBI" id="CHEBI:57841"/>
        <dbReference type="ChEBI" id="CHEBI:58296"/>
        <dbReference type="EC" id="2.5.1.3"/>
    </reaction>
</comment>
<dbReference type="FunFam" id="3.20.20.70:FF:000096">
    <property type="entry name" value="Thiamine-phosphate synthase"/>
    <property type="match status" value="1"/>
</dbReference>
<keyword evidence="5 9" id="KW-0784">Thiamine biosynthesis</keyword>
<evidence type="ECO:0000256" key="9">
    <source>
        <dbReference type="HAMAP-Rule" id="MF_00097"/>
    </source>
</evidence>
<keyword evidence="3 9" id="KW-0479">Metal-binding</keyword>
<dbReference type="CDD" id="cd00564">
    <property type="entry name" value="TMP_TenI"/>
    <property type="match status" value="1"/>
</dbReference>
<evidence type="ECO:0000256" key="7">
    <source>
        <dbReference type="ARBA" id="ARBA00047851"/>
    </source>
</evidence>
<evidence type="ECO:0000256" key="2">
    <source>
        <dbReference type="ARBA" id="ARBA00022679"/>
    </source>
</evidence>
<dbReference type="STRING" id="1027249.SAMN05216179_3280"/>
<comment type="catalytic activity">
    <reaction evidence="8 9 10">
        <text>2-[(2R,5Z)-2-carboxy-4-methylthiazol-5(2H)-ylidene]ethyl phosphate + 4-amino-2-methyl-5-(diphosphooxymethyl)pyrimidine + 2 H(+) = thiamine phosphate + CO2 + diphosphate</text>
        <dbReference type="Rhea" id="RHEA:47844"/>
        <dbReference type="ChEBI" id="CHEBI:15378"/>
        <dbReference type="ChEBI" id="CHEBI:16526"/>
        <dbReference type="ChEBI" id="CHEBI:33019"/>
        <dbReference type="ChEBI" id="CHEBI:37575"/>
        <dbReference type="ChEBI" id="CHEBI:57841"/>
        <dbReference type="ChEBI" id="CHEBI:62899"/>
        <dbReference type="EC" id="2.5.1.3"/>
    </reaction>
</comment>
<dbReference type="InterPro" id="IPR036206">
    <property type="entry name" value="ThiamineP_synth_sf"/>
</dbReference>